<comment type="caution">
    <text evidence="2">The sequence shown here is derived from an EMBL/GenBank/DDBJ whole genome shotgun (WGS) entry which is preliminary data.</text>
</comment>
<organism evidence="2 3">
    <name type="scientific">Alkalibacterium iburiense</name>
    <dbReference type="NCBI Taxonomy" id="290589"/>
    <lineage>
        <taxon>Bacteria</taxon>
        <taxon>Bacillati</taxon>
        <taxon>Bacillota</taxon>
        <taxon>Bacilli</taxon>
        <taxon>Lactobacillales</taxon>
        <taxon>Carnobacteriaceae</taxon>
        <taxon>Alkalibacterium</taxon>
    </lineage>
</organism>
<feature type="transmembrane region" description="Helical" evidence="1">
    <location>
        <begin position="125"/>
        <end position="144"/>
    </location>
</feature>
<dbReference type="Proteomes" id="UP001501166">
    <property type="component" value="Unassembled WGS sequence"/>
</dbReference>
<keyword evidence="1" id="KW-0812">Transmembrane</keyword>
<feature type="transmembrane region" description="Helical" evidence="1">
    <location>
        <begin position="99"/>
        <end position="118"/>
    </location>
</feature>
<reference evidence="3" key="1">
    <citation type="journal article" date="2019" name="Int. J. Syst. Evol. Microbiol.">
        <title>The Global Catalogue of Microorganisms (GCM) 10K type strain sequencing project: providing services to taxonomists for standard genome sequencing and annotation.</title>
        <authorList>
            <consortium name="The Broad Institute Genomics Platform"/>
            <consortium name="The Broad Institute Genome Sequencing Center for Infectious Disease"/>
            <person name="Wu L."/>
            <person name="Ma J."/>
        </authorList>
    </citation>
    <scope>NUCLEOTIDE SEQUENCE [LARGE SCALE GENOMIC DNA]</scope>
    <source>
        <strain evidence="3">JCM 12662</strain>
    </source>
</reference>
<evidence type="ECO:0000256" key="1">
    <source>
        <dbReference type="SAM" id="Phobius"/>
    </source>
</evidence>
<dbReference type="Pfam" id="PF04854">
    <property type="entry name" value="DUF624"/>
    <property type="match status" value="1"/>
</dbReference>
<dbReference type="RefSeq" id="WP_343753368.1">
    <property type="nucleotide sequence ID" value="NZ_BAAACW010000021.1"/>
</dbReference>
<feature type="transmembrane region" description="Helical" evidence="1">
    <location>
        <begin position="17"/>
        <end position="42"/>
    </location>
</feature>
<name>A0ABP3GV74_9LACT</name>
<keyword evidence="3" id="KW-1185">Reference proteome</keyword>
<evidence type="ECO:0000313" key="3">
    <source>
        <dbReference type="Proteomes" id="UP001501166"/>
    </source>
</evidence>
<keyword evidence="1" id="KW-1133">Transmembrane helix</keyword>
<proteinExistence type="predicted"/>
<accession>A0ABP3GV74</accession>
<sequence>MNQKQSTDSLFYKIAQYIYYFLLVNGYFLISNLLIITLLLYLPISLSNLLIYVVGLLPTGASVTALFYTMGKLYREKTINPTKDYWLAYKKNFLESSKYWIILLIAITVLIVDILFVLNRGWMILTVISLLLFAIVVLSGIYAFSLLARFEVSVKNVIIFSILLIYQNKLKSLSLLSLLIAFALILYGFFTYAVLFIFAIAAYYFMRNNHPILDKMEATYSQQGGEAE</sequence>
<dbReference type="InterPro" id="IPR006938">
    <property type="entry name" value="DUF624"/>
</dbReference>
<gene>
    <name evidence="2" type="ORF">GCM10008932_03410</name>
</gene>
<dbReference type="EMBL" id="BAAACW010000021">
    <property type="protein sequence ID" value="GAA0353697.1"/>
    <property type="molecule type" value="Genomic_DNA"/>
</dbReference>
<keyword evidence="1" id="KW-0472">Membrane</keyword>
<evidence type="ECO:0000313" key="2">
    <source>
        <dbReference type="EMBL" id="GAA0353697.1"/>
    </source>
</evidence>
<feature type="transmembrane region" description="Helical" evidence="1">
    <location>
        <begin position="178"/>
        <end position="206"/>
    </location>
</feature>
<protein>
    <recommendedName>
        <fullName evidence="4">DUF624 domain-containing protein</fullName>
    </recommendedName>
</protein>
<feature type="transmembrane region" description="Helical" evidence="1">
    <location>
        <begin position="49"/>
        <end position="68"/>
    </location>
</feature>
<evidence type="ECO:0008006" key="4">
    <source>
        <dbReference type="Google" id="ProtNLM"/>
    </source>
</evidence>